<dbReference type="EMBL" id="FSRL01000001">
    <property type="protein sequence ID" value="SIN86350.1"/>
    <property type="molecule type" value="Genomic_DNA"/>
</dbReference>
<organism evidence="2 3">
    <name type="scientific">Vannielia litorea</name>
    <dbReference type="NCBI Taxonomy" id="1217970"/>
    <lineage>
        <taxon>Bacteria</taxon>
        <taxon>Pseudomonadati</taxon>
        <taxon>Pseudomonadota</taxon>
        <taxon>Alphaproteobacteria</taxon>
        <taxon>Rhodobacterales</taxon>
        <taxon>Paracoccaceae</taxon>
        <taxon>Vannielia</taxon>
    </lineage>
</organism>
<sequence length="62" mass="6262">MSAPDTNIEKQTKRHSGPLLGIALAVGVGVLAIAAWLLWAADEGNTPRDATPEGGVIAPAGD</sequence>
<evidence type="ECO:0000313" key="2">
    <source>
        <dbReference type="EMBL" id="SIN86350.1"/>
    </source>
</evidence>
<name>A0A1N6ETN4_9RHOB</name>
<dbReference type="RefSeq" id="WP_074255197.1">
    <property type="nucleotide sequence ID" value="NZ_FSRL01000001.1"/>
</dbReference>
<protein>
    <submittedName>
        <fullName evidence="2">Uncharacterized protein</fullName>
    </submittedName>
</protein>
<keyword evidence="3" id="KW-1185">Reference proteome</keyword>
<evidence type="ECO:0000256" key="1">
    <source>
        <dbReference type="SAM" id="Phobius"/>
    </source>
</evidence>
<reference evidence="3" key="1">
    <citation type="submission" date="2016-11" db="EMBL/GenBank/DDBJ databases">
        <authorList>
            <person name="Varghese N."/>
            <person name="Submissions S."/>
        </authorList>
    </citation>
    <scope>NUCLEOTIDE SEQUENCE [LARGE SCALE GENOMIC DNA]</scope>
    <source>
        <strain evidence="3">DSM 29440</strain>
    </source>
</reference>
<keyword evidence="1" id="KW-0812">Transmembrane</keyword>
<feature type="transmembrane region" description="Helical" evidence="1">
    <location>
        <begin position="19"/>
        <end position="39"/>
    </location>
</feature>
<accession>A0A1N6ETN4</accession>
<dbReference type="AlphaFoldDB" id="A0A1N6ETN4"/>
<keyword evidence="1" id="KW-0472">Membrane</keyword>
<dbReference type="STRING" id="1217970.SAMN05444002_1089"/>
<evidence type="ECO:0000313" key="3">
    <source>
        <dbReference type="Proteomes" id="UP000184932"/>
    </source>
</evidence>
<proteinExistence type="predicted"/>
<dbReference type="Proteomes" id="UP000184932">
    <property type="component" value="Unassembled WGS sequence"/>
</dbReference>
<gene>
    <name evidence="2" type="ORF">SAMN05444002_1089</name>
</gene>
<keyword evidence="1" id="KW-1133">Transmembrane helix</keyword>